<evidence type="ECO:0000256" key="4">
    <source>
        <dbReference type="ARBA" id="ARBA00022840"/>
    </source>
</evidence>
<sequence length="263" mass="27202">MTALELTGVHAGYGDQRILHDLSLTVGDAEVVSVIGPNGAGKSTCLKVVAGLLPWTAGEVRVAGRAVRSGTATDEGRAALGYVPQLKNTFPSLTVRENLLLMAPRTWPRAAAGRRAADLLEEFPALASVAGRSAALLSGGERQLLALAMALVRRPSVLLLDEPAAALSPIATRQVFEIVGGLKAEGIAVLIVEQNARLVLNHSDRCYVLESGTVALEGDAAPMLDDPRLGSLYLGGDLPEDAAGHAARRESGPSLAPPTPGAS</sequence>
<evidence type="ECO:0000313" key="9">
    <source>
        <dbReference type="Proteomes" id="UP000183413"/>
    </source>
</evidence>
<keyword evidence="4 8" id="KW-0067">ATP-binding</keyword>
<dbReference type="PANTHER" id="PTHR43820:SF4">
    <property type="entry name" value="HIGH-AFFINITY BRANCHED-CHAIN AMINO ACID TRANSPORT ATP-BINDING PROTEIN LIVF"/>
    <property type="match status" value="1"/>
</dbReference>
<evidence type="ECO:0000313" key="8">
    <source>
        <dbReference type="EMBL" id="SFO19330.1"/>
    </source>
</evidence>
<name>A0A1I5F6P9_9ACTN</name>
<comment type="similarity">
    <text evidence="1">Belongs to the ABC transporter superfamily.</text>
</comment>
<dbReference type="PROSITE" id="PS50893">
    <property type="entry name" value="ABC_TRANSPORTER_2"/>
    <property type="match status" value="1"/>
</dbReference>
<dbReference type="PROSITE" id="PS00211">
    <property type="entry name" value="ABC_TRANSPORTER_1"/>
    <property type="match status" value="1"/>
</dbReference>
<dbReference type="InterPro" id="IPR003593">
    <property type="entry name" value="AAA+_ATPase"/>
</dbReference>
<dbReference type="SUPFAM" id="SSF52540">
    <property type="entry name" value="P-loop containing nucleoside triphosphate hydrolases"/>
    <property type="match status" value="1"/>
</dbReference>
<keyword evidence="5" id="KW-0029">Amino-acid transport</keyword>
<dbReference type="InterPro" id="IPR017871">
    <property type="entry name" value="ABC_transporter-like_CS"/>
</dbReference>
<dbReference type="EMBL" id="FOVH01000004">
    <property type="protein sequence ID" value="SFO19330.1"/>
    <property type="molecule type" value="Genomic_DNA"/>
</dbReference>
<dbReference type="eggNOG" id="COG0410">
    <property type="taxonomic scope" value="Bacteria"/>
</dbReference>
<accession>A0A1I5F6P9</accession>
<feature type="domain" description="ABC transporter" evidence="7">
    <location>
        <begin position="4"/>
        <end position="236"/>
    </location>
</feature>
<dbReference type="SMART" id="SM00382">
    <property type="entry name" value="AAA"/>
    <property type="match status" value="1"/>
</dbReference>
<dbReference type="InterPro" id="IPR052156">
    <property type="entry name" value="BCAA_Transport_ATP-bd_LivF"/>
</dbReference>
<reference evidence="8 9" key="1">
    <citation type="submission" date="2016-10" db="EMBL/GenBank/DDBJ databases">
        <authorList>
            <person name="de Groot N.N."/>
        </authorList>
    </citation>
    <scope>NUCLEOTIDE SEQUENCE [LARGE SCALE GENOMIC DNA]</scope>
    <source>
        <strain evidence="8 9">DSM 43067</strain>
    </source>
</reference>
<organism evidence="8 9">
    <name type="scientific">Actinomadura madurae</name>
    <dbReference type="NCBI Taxonomy" id="1993"/>
    <lineage>
        <taxon>Bacteria</taxon>
        <taxon>Bacillati</taxon>
        <taxon>Actinomycetota</taxon>
        <taxon>Actinomycetes</taxon>
        <taxon>Streptosporangiales</taxon>
        <taxon>Thermomonosporaceae</taxon>
        <taxon>Actinomadura</taxon>
    </lineage>
</organism>
<evidence type="ECO:0000256" key="6">
    <source>
        <dbReference type="SAM" id="MobiDB-lite"/>
    </source>
</evidence>
<evidence type="ECO:0000259" key="7">
    <source>
        <dbReference type="PROSITE" id="PS50893"/>
    </source>
</evidence>
<dbReference type="InParanoid" id="A0A1I5F6P9"/>
<keyword evidence="9" id="KW-1185">Reference proteome</keyword>
<proteinExistence type="inferred from homology"/>
<gene>
    <name evidence="8" type="ORF">SAMN04489713_104450</name>
</gene>
<dbReference type="GO" id="GO:0005524">
    <property type="term" value="F:ATP binding"/>
    <property type="evidence" value="ECO:0007669"/>
    <property type="project" value="UniProtKB-KW"/>
</dbReference>
<keyword evidence="3" id="KW-0547">Nucleotide-binding</keyword>
<dbReference type="CDD" id="cd03224">
    <property type="entry name" value="ABC_TM1139_LivF_branched"/>
    <property type="match status" value="1"/>
</dbReference>
<evidence type="ECO:0000256" key="2">
    <source>
        <dbReference type="ARBA" id="ARBA00022448"/>
    </source>
</evidence>
<dbReference type="InterPro" id="IPR003439">
    <property type="entry name" value="ABC_transporter-like_ATP-bd"/>
</dbReference>
<dbReference type="OrthoDB" id="9776369at2"/>
<keyword evidence="2" id="KW-0813">Transport</keyword>
<dbReference type="InterPro" id="IPR027417">
    <property type="entry name" value="P-loop_NTPase"/>
</dbReference>
<dbReference type="STRING" id="1993.SAMN04489713_104450"/>
<dbReference type="Pfam" id="PF00005">
    <property type="entry name" value="ABC_tran"/>
    <property type="match status" value="1"/>
</dbReference>
<evidence type="ECO:0000256" key="5">
    <source>
        <dbReference type="ARBA" id="ARBA00022970"/>
    </source>
</evidence>
<protein>
    <submittedName>
        <fullName evidence="8">Amino acid/amide ABC transporter ATP-binding protein 2, HAAT family</fullName>
    </submittedName>
</protein>
<dbReference type="Gene3D" id="3.40.50.300">
    <property type="entry name" value="P-loop containing nucleotide triphosphate hydrolases"/>
    <property type="match status" value="1"/>
</dbReference>
<evidence type="ECO:0000256" key="3">
    <source>
        <dbReference type="ARBA" id="ARBA00022741"/>
    </source>
</evidence>
<feature type="region of interest" description="Disordered" evidence="6">
    <location>
        <begin position="240"/>
        <end position="263"/>
    </location>
</feature>
<dbReference type="GeneID" id="99653870"/>
<dbReference type="AlphaFoldDB" id="A0A1I5F6P9"/>
<dbReference type="Proteomes" id="UP000183413">
    <property type="component" value="Unassembled WGS sequence"/>
</dbReference>
<evidence type="ECO:0000256" key="1">
    <source>
        <dbReference type="ARBA" id="ARBA00005417"/>
    </source>
</evidence>
<dbReference type="GO" id="GO:0015658">
    <property type="term" value="F:branched-chain amino acid transmembrane transporter activity"/>
    <property type="evidence" value="ECO:0007669"/>
    <property type="project" value="TreeGrafter"/>
</dbReference>
<dbReference type="GO" id="GO:0016887">
    <property type="term" value="F:ATP hydrolysis activity"/>
    <property type="evidence" value="ECO:0007669"/>
    <property type="project" value="InterPro"/>
</dbReference>
<dbReference type="PANTHER" id="PTHR43820">
    <property type="entry name" value="HIGH-AFFINITY BRANCHED-CHAIN AMINO ACID TRANSPORT ATP-BINDING PROTEIN LIVF"/>
    <property type="match status" value="1"/>
</dbReference>
<dbReference type="GO" id="GO:0015807">
    <property type="term" value="P:L-amino acid transport"/>
    <property type="evidence" value="ECO:0007669"/>
    <property type="project" value="TreeGrafter"/>
</dbReference>
<dbReference type="RefSeq" id="WP_075021198.1">
    <property type="nucleotide sequence ID" value="NZ_CP083237.1"/>
</dbReference>